<sequence>MAQLSDLRARLKLAASAARVIARRIGSSKTDVCKIIPLAIIGQDIGGCPVSGSESAFHIAGFTSSFRAIIILPLENMFYIAKFGAYLLEI</sequence>
<proteinExistence type="predicted"/>
<evidence type="ECO:0000313" key="4">
    <source>
        <dbReference type="Proteomes" id="UP000236649"/>
    </source>
</evidence>
<dbReference type="EMBL" id="AKAU01000223">
    <property type="protein sequence ID" value="EIM95868.1"/>
    <property type="molecule type" value="Genomic_DNA"/>
</dbReference>
<reference evidence="2 3" key="1">
    <citation type="journal article" date="2012" name="J. Bacteriol.">
        <title>Draft Genome Sequence of the Soil Bacterium Burkholderia terrae Strain BS001, Which Interacts with Fungal Surface Structures.</title>
        <authorList>
            <person name="Nazir R."/>
            <person name="Hansen M.A."/>
            <person name="Sorensen S."/>
            <person name="van Elsas J.D."/>
        </authorList>
    </citation>
    <scope>NUCLEOTIDE SEQUENCE [LARGE SCALE GENOMIC DNA]</scope>
    <source>
        <strain evidence="2 3">BS001</strain>
    </source>
</reference>
<evidence type="ECO:0000313" key="2">
    <source>
        <dbReference type="EMBL" id="EIM95868.1"/>
    </source>
</evidence>
<dbReference type="Proteomes" id="UP000004980">
    <property type="component" value="Unassembled WGS sequence"/>
</dbReference>
<reference evidence="1 4" key="2">
    <citation type="submission" date="2018-01" db="EMBL/GenBank/DDBJ databases">
        <title>Species boundaries and ecological features among Paraburkholderia terrae DSMZ17804T, P. hospita DSMZ17164T and P. caribensis DSMZ13236T.</title>
        <authorList>
            <person name="Pratama A.A."/>
        </authorList>
    </citation>
    <scope>NUCLEOTIDE SEQUENCE [LARGE SCALE GENOMIC DNA]</scope>
    <source>
        <strain evidence="1 4">DSM 17164</strain>
    </source>
</reference>
<keyword evidence="3" id="KW-1185">Reference proteome</keyword>
<dbReference type="Proteomes" id="UP000236649">
    <property type="component" value="Chromosome 2"/>
</dbReference>
<accession>A0AAN1JB17</accession>
<evidence type="ECO:0000313" key="3">
    <source>
        <dbReference type="Proteomes" id="UP000004980"/>
    </source>
</evidence>
<dbReference type="AlphaFoldDB" id="A0AAN1JB17"/>
<organism evidence="1 4">
    <name type="scientific">Paraburkholderia hospita</name>
    <dbReference type="NCBI Taxonomy" id="169430"/>
    <lineage>
        <taxon>Bacteria</taxon>
        <taxon>Pseudomonadati</taxon>
        <taxon>Pseudomonadota</taxon>
        <taxon>Betaproteobacteria</taxon>
        <taxon>Burkholderiales</taxon>
        <taxon>Burkholderiaceae</taxon>
        <taxon>Paraburkholderia</taxon>
    </lineage>
</organism>
<dbReference type="GeneID" id="55530690"/>
<name>A0AAN1JB17_9BURK</name>
<evidence type="ECO:0000313" key="1">
    <source>
        <dbReference type="EMBL" id="AUT70745.1"/>
    </source>
</evidence>
<dbReference type="KEGG" id="phs:C2L64_20425"/>
<dbReference type="EMBL" id="CP026106">
    <property type="protein sequence ID" value="AUT70745.1"/>
    <property type="molecule type" value="Genomic_DNA"/>
</dbReference>
<dbReference type="RefSeq" id="WP_007590181.1">
    <property type="nucleotide sequence ID" value="NZ_AKAU01000223.1"/>
</dbReference>
<gene>
    <name evidence="1" type="ORF">C2L64_20425</name>
    <name evidence="2" type="ORF">WQE_36952</name>
</gene>
<protein>
    <submittedName>
        <fullName evidence="1">Uncharacterized protein</fullName>
    </submittedName>
</protein>